<evidence type="ECO:0000256" key="2">
    <source>
        <dbReference type="ARBA" id="ARBA00022679"/>
    </source>
</evidence>
<dbReference type="GO" id="GO:0008374">
    <property type="term" value="F:O-acyltransferase activity"/>
    <property type="evidence" value="ECO:0007669"/>
    <property type="project" value="TreeGrafter"/>
</dbReference>
<name>A0A1F7KGK4_9BACT</name>
<protein>
    <recommendedName>
        <fullName evidence="6">Acetyltransferase</fullName>
    </recommendedName>
</protein>
<dbReference type="InterPro" id="IPR018357">
    <property type="entry name" value="Hexapep_transf_CS"/>
</dbReference>
<dbReference type="PANTHER" id="PTHR23416">
    <property type="entry name" value="SIALIC ACID SYNTHASE-RELATED"/>
    <property type="match status" value="1"/>
</dbReference>
<accession>A0A1F7KGK4</accession>
<dbReference type="CDD" id="cd04647">
    <property type="entry name" value="LbH_MAT_like"/>
    <property type="match status" value="1"/>
</dbReference>
<sequence length="172" mass="18633">MEETALWFVHCLSNVPSHTFRRLLYGLIGIKIAKKSVIHRGTTLYCLGGIQIGSDTIVGEKATLDGRGRLTIGNHVDIASEVMIYTSQHNLNDSDFRAQIAPVSIADYCFIGPRAIILPGVTIGKGAVIAAGAVVTKNVAEKEIVAGVPAKPIGKRLLDNFNYFLGRARLFR</sequence>
<comment type="caution">
    <text evidence="4">The sequence shown here is derived from an EMBL/GenBank/DDBJ whole genome shotgun (WGS) entry which is preliminary data.</text>
</comment>
<dbReference type="AlphaFoldDB" id="A0A1F7KGK4"/>
<evidence type="ECO:0008006" key="6">
    <source>
        <dbReference type="Google" id="ProtNLM"/>
    </source>
</evidence>
<dbReference type="Pfam" id="PF00132">
    <property type="entry name" value="Hexapep"/>
    <property type="match status" value="1"/>
</dbReference>
<dbReference type="PANTHER" id="PTHR23416:SF23">
    <property type="entry name" value="ACETYLTRANSFERASE C18B11.09C-RELATED"/>
    <property type="match status" value="1"/>
</dbReference>
<evidence type="ECO:0000313" key="4">
    <source>
        <dbReference type="EMBL" id="OGK66948.1"/>
    </source>
</evidence>
<gene>
    <name evidence="4" type="ORF">A2209_02725</name>
</gene>
<dbReference type="SUPFAM" id="SSF51161">
    <property type="entry name" value="Trimeric LpxA-like enzymes"/>
    <property type="match status" value="1"/>
</dbReference>
<evidence type="ECO:0000256" key="1">
    <source>
        <dbReference type="ARBA" id="ARBA00007274"/>
    </source>
</evidence>
<keyword evidence="2" id="KW-0808">Transferase</keyword>
<dbReference type="InterPro" id="IPR011004">
    <property type="entry name" value="Trimer_LpxA-like_sf"/>
</dbReference>
<dbReference type="Proteomes" id="UP000178450">
    <property type="component" value="Unassembled WGS sequence"/>
</dbReference>
<dbReference type="InterPro" id="IPR001451">
    <property type="entry name" value="Hexapep"/>
</dbReference>
<reference evidence="4 5" key="1">
    <citation type="journal article" date="2016" name="Nat. Commun.">
        <title>Thousands of microbial genomes shed light on interconnected biogeochemical processes in an aquifer system.</title>
        <authorList>
            <person name="Anantharaman K."/>
            <person name="Brown C.T."/>
            <person name="Hug L.A."/>
            <person name="Sharon I."/>
            <person name="Castelle C.J."/>
            <person name="Probst A.J."/>
            <person name="Thomas B.C."/>
            <person name="Singh A."/>
            <person name="Wilkins M.J."/>
            <person name="Karaoz U."/>
            <person name="Brodie E.L."/>
            <person name="Williams K.H."/>
            <person name="Hubbard S.S."/>
            <person name="Banfield J.F."/>
        </authorList>
    </citation>
    <scope>NUCLEOTIDE SEQUENCE [LARGE SCALE GENOMIC DNA]</scope>
</reference>
<dbReference type="EMBL" id="MGBG01000003">
    <property type="protein sequence ID" value="OGK66948.1"/>
    <property type="molecule type" value="Genomic_DNA"/>
</dbReference>
<evidence type="ECO:0000313" key="5">
    <source>
        <dbReference type="Proteomes" id="UP000178450"/>
    </source>
</evidence>
<proteinExistence type="inferred from homology"/>
<comment type="similarity">
    <text evidence="1">Belongs to the transferase hexapeptide repeat family.</text>
</comment>
<dbReference type="PROSITE" id="PS00101">
    <property type="entry name" value="HEXAPEP_TRANSFERASES"/>
    <property type="match status" value="1"/>
</dbReference>
<evidence type="ECO:0000256" key="3">
    <source>
        <dbReference type="ARBA" id="ARBA00022737"/>
    </source>
</evidence>
<keyword evidence="3" id="KW-0677">Repeat</keyword>
<dbReference type="InterPro" id="IPR051159">
    <property type="entry name" value="Hexapeptide_acetyltransf"/>
</dbReference>
<dbReference type="GO" id="GO:0005829">
    <property type="term" value="C:cytosol"/>
    <property type="evidence" value="ECO:0007669"/>
    <property type="project" value="TreeGrafter"/>
</dbReference>
<dbReference type="Gene3D" id="2.160.10.10">
    <property type="entry name" value="Hexapeptide repeat proteins"/>
    <property type="match status" value="1"/>
</dbReference>
<organism evidence="4 5">
    <name type="scientific">Candidatus Roizmanbacteria bacterium RIFOXYA1_FULL_41_12</name>
    <dbReference type="NCBI Taxonomy" id="1802082"/>
    <lineage>
        <taxon>Bacteria</taxon>
        <taxon>Candidatus Roizmaniibacteriota</taxon>
    </lineage>
</organism>